<dbReference type="InterPro" id="IPR036900">
    <property type="entry name" value="A-D-PHexomutase_C_sf"/>
</dbReference>
<gene>
    <name evidence="9" type="ORF">NSA23_03110</name>
</gene>
<comment type="caution">
    <text evidence="9">The sequence shown here is derived from an EMBL/GenBank/DDBJ whole genome shotgun (WGS) entry which is preliminary data.</text>
</comment>
<dbReference type="InterPro" id="IPR029044">
    <property type="entry name" value="Nucleotide-diphossugar_trans"/>
</dbReference>
<dbReference type="RefSeq" id="WP_257490112.1">
    <property type="nucleotide sequence ID" value="NZ_JANJZL010000002.1"/>
</dbReference>
<dbReference type="PANTHER" id="PTHR22572">
    <property type="entry name" value="SUGAR-1-PHOSPHATE GUANYL TRANSFERASE"/>
    <property type="match status" value="1"/>
</dbReference>
<comment type="similarity">
    <text evidence="2">Belongs to the phosphohexose mutase family.</text>
</comment>
<dbReference type="InterPro" id="IPR016055">
    <property type="entry name" value="A-D-PHexomutase_a/b/a-I/II/III"/>
</dbReference>
<feature type="domain" description="Alpha-D-phosphohexomutase alpha/beta/alpha" evidence="7">
    <location>
        <begin position="385"/>
        <end position="515"/>
    </location>
</feature>
<evidence type="ECO:0000313" key="10">
    <source>
        <dbReference type="Proteomes" id="UP001142078"/>
    </source>
</evidence>
<dbReference type="InterPro" id="IPR056764">
    <property type="entry name" value="LbH_EIF2B3/5"/>
</dbReference>
<proteinExistence type="inferred from homology"/>
<feature type="domain" description="Nucleotidyl transferase" evidence="6">
    <location>
        <begin position="5"/>
        <end position="236"/>
    </location>
</feature>
<reference evidence="9" key="1">
    <citation type="submission" date="2022-07" db="EMBL/GenBank/DDBJ databases">
        <title>Enhanced cultured diversity of the mouse gut microbiota enables custom-made synthetic communities.</title>
        <authorList>
            <person name="Afrizal A."/>
        </authorList>
    </citation>
    <scope>NUCLEOTIDE SEQUENCE</scope>
    <source>
        <strain evidence="9">DSM 29482</strain>
    </source>
</reference>
<organism evidence="9 10">
    <name type="scientific">Anaerosalibacter massiliensis</name>
    <dbReference type="NCBI Taxonomy" id="1347392"/>
    <lineage>
        <taxon>Bacteria</taxon>
        <taxon>Bacillati</taxon>
        <taxon>Bacillota</taxon>
        <taxon>Tissierellia</taxon>
        <taxon>Tissierellales</taxon>
        <taxon>Sporanaerobacteraceae</taxon>
        <taxon>Anaerosalibacter</taxon>
    </lineage>
</organism>
<dbReference type="GO" id="GO:0005975">
    <property type="term" value="P:carbohydrate metabolic process"/>
    <property type="evidence" value="ECO:0007669"/>
    <property type="project" value="InterPro"/>
</dbReference>
<comment type="subcellular location">
    <subcellularLocation>
        <location evidence="1">Cytoplasm</location>
        <location evidence="1">Cytosol</location>
    </subcellularLocation>
</comment>
<dbReference type="Gene3D" id="3.30.310.50">
    <property type="entry name" value="Alpha-D-phosphohexomutase, C-terminal domain"/>
    <property type="match status" value="1"/>
</dbReference>
<protein>
    <submittedName>
        <fullName evidence="9">Sugar phosphate nucleotidyltransferase</fullName>
    </submittedName>
</protein>
<keyword evidence="3" id="KW-0963">Cytoplasm</keyword>
<dbReference type="InterPro" id="IPR005835">
    <property type="entry name" value="NTP_transferase_dom"/>
</dbReference>
<dbReference type="SUPFAM" id="SSF53448">
    <property type="entry name" value="Nucleotide-diphospho-sugar transferases"/>
    <property type="match status" value="1"/>
</dbReference>
<dbReference type="AlphaFoldDB" id="A0A9X2MFK5"/>
<dbReference type="Proteomes" id="UP001142078">
    <property type="component" value="Unassembled WGS sequence"/>
</dbReference>
<accession>A0A9X2MFK5</accession>
<evidence type="ECO:0000259" key="7">
    <source>
        <dbReference type="Pfam" id="PF02878"/>
    </source>
</evidence>
<dbReference type="Pfam" id="PF00483">
    <property type="entry name" value="NTP_transferase"/>
    <property type="match status" value="1"/>
</dbReference>
<name>A0A9X2MFK5_9FIRM</name>
<dbReference type="Pfam" id="PF25084">
    <property type="entry name" value="LbH_EIF2B"/>
    <property type="match status" value="1"/>
</dbReference>
<dbReference type="InterPro" id="IPR005844">
    <property type="entry name" value="A-D-PHexomutase_a/b/a-I"/>
</dbReference>
<dbReference type="GO" id="GO:0016868">
    <property type="term" value="F:intramolecular phosphotransferase activity"/>
    <property type="evidence" value="ECO:0007669"/>
    <property type="project" value="InterPro"/>
</dbReference>
<dbReference type="SUPFAM" id="SSF53738">
    <property type="entry name" value="Phosphoglucomutase, first 3 domains"/>
    <property type="match status" value="1"/>
</dbReference>
<dbReference type="CDD" id="cd04181">
    <property type="entry name" value="NTP_transferase"/>
    <property type="match status" value="1"/>
</dbReference>
<evidence type="ECO:0000259" key="6">
    <source>
        <dbReference type="Pfam" id="PF00483"/>
    </source>
</evidence>
<sequence>MIKIKAVIMSGGQGSRLRPLTCHIPKPMVPILNKPVMEYTVELLKYHNIKDIAVTLHYLPTMITEYFGNGEDFGVDMDYYIEETPLGTGGSVKNAEDFLDSTFIVVSGDAFTNIDLNKALDFHRNKNSKATLILKKEPIPLEYGVVITDEDGRITRFLEKPSWGEVFSDTINTGIYILEPEVLNYYKKGEKFDFSKDLFPRLLGDDIPIYGYITDEYWCDIGDLNSYIKTHEDLLNKEINMKFKSREIKDGIWIGEGTSIGSGVNLIPPIYIGENSIVEENTTIEPYSVIGDNCHIGKNSSIKRSILWNKVFVSANSQIRKGVICDSVKIKDGVKVYEEAVIGTNSKVSSRATINPNVKIWPHKIIEQGSIVKENLVWGSKVSKNIFGYRDISGDANIDITPEFSSRLGTAFASVVKEDGLFIISSDEHNSSSLIKNCLISGILSTGSKIIDIDKASLPMCRFAVKHFQANGGIQVRVDSLDENKIHIELLNSNGGNISRNLERKIENAFTIEDFKRCSGERVKDIVKIYNFSSIYIEEGRKILKNISKIKRKSPNILISSKSDNVKYLAKEFLESIGCSVEMKDYSYVKDLIKIMSKEVKKEKFDLGIIISEDGENLVLIDSSGKVLREEEFSLLSFLIGFKSKEIEEVVIPYNFPRVIEDMAEKFNGKVHMTKTNISDMMAEIINRDCLYQYILNFDGIWAIGKILDFLIGENISLNNLIEELPKYYYLEKQIPCRWEDKGEVLRKLIEENSESIETFEGARIIDDRGWVLVLPDNEKPIFNLYVEGFSEEYAEELSNFYNEKIQKILEHST</sequence>
<evidence type="ECO:0000256" key="3">
    <source>
        <dbReference type="ARBA" id="ARBA00022490"/>
    </source>
</evidence>
<dbReference type="Gene3D" id="2.160.10.10">
    <property type="entry name" value="Hexapeptide repeat proteins"/>
    <property type="match status" value="1"/>
</dbReference>
<dbReference type="Gene3D" id="3.90.550.10">
    <property type="entry name" value="Spore Coat Polysaccharide Biosynthesis Protein SpsA, Chain A"/>
    <property type="match status" value="1"/>
</dbReference>
<evidence type="ECO:0000256" key="5">
    <source>
        <dbReference type="ARBA" id="ARBA00022917"/>
    </source>
</evidence>
<dbReference type="Pfam" id="PF02878">
    <property type="entry name" value="PGM_PMM_I"/>
    <property type="match status" value="1"/>
</dbReference>
<evidence type="ECO:0000256" key="2">
    <source>
        <dbReference type="ARBA" id="ARBA00010231"/>
    </source>
</evidence>
<keyword evidence="4" id="KW-0396">Initiation factor</keyword>
<dbReference type="SUPFAM" id="SSF55957">
    <property type="entry name" value="Phosphoglucomutase, C-terminal domain"/>
    <property type="match status" value="1"/>
</dbReference>
<dbReference type="SUPFAM" id="SSF51161">
    <property type="entry name" value="Trimeric LpxA-like enzymes"/>
    <property type="match status" value="1"/>
</dbReference>
<evidence type="ECO:0000313" key="9">
    <source>
        <dbReference type="EMBL" id="MCR2043100.1"/>
    </source>
</evidence>
<dbReference type="InterPro" id="IPR011004">
    <property type="entry name" value="Trimer_LpxA-like_sf"/>
</dbReference>
<keyword evidence="10" id="KW-1185">Reference proteome</keyword>
<dbReference type="Gene3D" id="3.40.120.10">
    <property type="entry name" value="Alpha-D-Glucose-1,6-Bisphosphate, subunit A, domain 3"/>
    <property type="match status" value="1"/>
</dbReference>
<evidence type="ECO:0000256" key="4">
    <source>
        <dbReference type="ARBA" id="ARBA00022540"/>
    </source>
</evidence>
<dbReference type="CDD" id="cd03356">
    <property type="entry name" value="LbH_G1P_AT_C_like"/>
    <property type="match status" value="1"/>
</dbReference>
<evidence type="ECO:0000256" key="1">
    <source>
        <dbReference type="ARBA" id="ARBA00004514"/>
    </source>
</evidence>
<dbReference type="InterPro" id="IPR050486">
    <property type="entry name" value="Mannose-1P_guanyltransferase"/>
</dbReference>
<dbReference type="EMBL" id="JANJZL010000002">
    <property type="protein sequence ID" value="MCR2043100.1"/>
    <property type="molecule type" value="Genomic_DNA"/>
</dbReference>
<keyword evidence="5" id="KW-0648">Protein biosynthesis</keyword>
<feature type="domain" description="EIF2B subunit epsilon/gamma LbH" evidence="8">
    <location>
        <begin position="252"/>
        <end position="354"/>
    </location>
</feature>
<evidence type="ECO:0000259" key="8">
    <source>
        <dbReference type="Pfam" id="PF25084"/>
    </source>
</evidence>